<organism evidence="1">
    <name type="scientific">Chitinibacter mangrovi</name>
    <dbReference type="NCBI Taxonomy" id="3153927"/>
    <lineage>
        <taxon>Bacteria</taxon>
        <taxon>Pseudomonadati</taxon>
        <taxon>Pseudomonadota</taxon>
        <taxon>Betaproteobacteria</taxon>
        <taxon>Neisseriales</taxon>
        <taxon>Chitinibacteraceae</taxon>
        <taxon>Chitinibacter</taxon>
    </lineage>
</organism>
<dbReference type="PROSITE" id="PS51318">
    <property type="entry name" value="TAT"/>
    <property type="match status" value="1"/>
</dbReference>
<dbReference type="GO" id="GO:0016491">
    <property type="term" value="F:oxidoreductase activity"/>
    <property type="evidence" value="ECO:0007669"/>
    <property type="project" value="TreeGrafter"/>
</dbReference>
<reference evidence="1" key="1">
    <citation type="submission" date="2024-05" db="EMBL/GenBank/DDBJ databases">
        <authorList>
            <person name="Yang L."/>
            <person name="Pan L."/>
        </authorList>
    </citation>
    <scope>NUCLEOTIDE SEQUENCE</scope>
    <source>
        <strain evidence="1">FCG-7</strain>
    </source>
</reference>
<dbReference type="AlphaFoldDB" id="A0AAU7FCX6"/>
<gene>
    <name evidence="1" type="ORF">ABHF33_04290</name>
</gene>
<dbReference type="KEGG" id="cmav:ABHF33_04290"/>
<proteinExistence type="predicted"/>
<dbReference type="InterPro" id="IPR006311">
    <property type="entry name" value="TAT_signal"/>
</dbReference>
<dbReference type="PANTHER" id="PTHR42923">
    <property type="entry name" value="PROTOPORPHYRINOGEN OXIDASE"/>
    <property type="match status" value="1"/>
</dbReference>
<accession>A0AAU7FCX6</accession>
<dbReference type="SUPFAM" id="SSF51905">
    <property type="entry name" value="FAD/NAD(P)-binding domain"/>
    <property type="match status" value="1"/>
</dbReference>
<dbReference type="Gene3D" id="3.50.50.60">
    <property type="entry name" value="FAD/NAD(P)-binding domain"/>
    <property type="match status" value="1"/>
</dbReference>
<dbReference type="EMBL" id="CP157355">
    <property type="protein sequence ID" value="XBM01511.1"/>
    <property type="molecule type" value="Genomic_DNA"/>
</dbReference>
<protein>
    <submittedName>
        <fullName evidence="1">NAD(P)-binding protein</fullName>
    </submittedName>
</protein>
<dbReference type="RefSeq" id="WP_348945796.1">
    <property type="nucleotide sequence ID" value="NZ_CP157355.1"/>
</dbReference>
<dbReference type="InterPro" id="IPR050464">
    <property type="entry name" value="Zeta_carotene_desat/Oxidored"/>
</dbReference>
<evidence type="ECO:0000313" key="1">
    <source>
        <dbReference type="EMBL" id="XBM01511.1"/>
    </source>
</evidence>
<sequence>MRGINRRQFLQSSAALGLASLLPACRELSHYGIAIKVYLPGVQMGHLLRGNTPMPAPKYERKVKVAILGSGVAGSFAAWRLKKSGEFAADEVVIVTGPERFGNAAAGVMNGLLYPQGAHYLPLPSIASVHVRELLFDMGVIEADPFGEQPTYNERVIVHSPEDRLWRSGQWQEGVVPHTGLSADEQAQQQRFFAQMQSFQQASGADGRKAFCIPIALSSQDAQWRQLDQITFATWLAQNGYTAPSLLWYLDYACRDDYGIGIKDTSAWAGLHYFAARGGEASNASAGAVLTWPSGLNPILQHLQQGQTLIDGMAVKISEHEQNVHVDVLHNGEVTRLIAEHVICAMPLHVAAKIIDLPHYGFEPTKHLAPHAAWQVSNFLLKRHPAEAQSHEPHAMPLAWDNVVYGSHSLGYINSTHQLIRAARPEQTVFTAYHAFSNEAPAAVRARLEHASAAELYQTAIGDLATVYGWDNPLTAQRHIAQVEITLRGHAMASPIAGFLSNPGVAALQKQSGRLLFAHSDLSGLSVFEEASWWGDVAAQKILAQGQQA</sequence>
<name>A0AAU7FCX6_9NEIS</name>
<dbReference type="PANTHER" id="PTHR42923:SF39">
    <property type="entry name" value="AMINO OXIDASE"/>
    <property type="match status" value="1"/>
</dbReference>
<dbReference type="InterPro" id="IPR036188">
    <property type="entry name" value="FAD/NAD-bd_sf"/>
</dbReference>